<protein>
    <submittedName>
        <fullName evidence="1">Uncharacterized protein</fullName>
    </submittedName>
</protein>
<proteinExistence type="predicted"/>
<dbReference type="EMBL" id="JAHKKG010000014">
    <property type="protein sequence ID" value="MBU2669430.1"/>
    <property type="molecule type" value="Genomic_DNA"/>
</dbReference>
<comment type="caution">
    <text evidence="1">The sequence shown here is derived from an EMBL/GenBank/DDBJ whole genome shotgun (WGS) entry which is preliminary data.</text>
</comment>
<organism evidence="1 2">
    <name type="scientific">Paractinoplanes bogorensis</name>
    <dbReference type="NCBI Taxonomy" id="1610840"/>
    <lineage>
        <taxon>Bacteria</taxon>
        <taxon>Bacillati</taxon>
        <taxon>Actinomycetota</taxon>
        <taxon>Actinomycetes</taxon>
        <taxon>Micromonosporales</taxon>
        <taxon>Micromonosporaceae</taxon>
        <taxon>Paractinoplanes</taxon>
    </lineage>
</organism>
<accession>A0ABS5Z158</accession>
<sequence length="128" mass="14264">MPDTLELLLVARNDRYDDEDPRWLDQIADLTGDLRRETEALRRTREAVPGTKGMAEQLVLALGTAGAFHTTLEVVRAWLARDRHRALTITVTSADGAERTVVVSARNASRDAWQPLIDAAAKLSRDEE</sequence>
<evidence type="ECO:0000313" key="2">
    <source>
        <dbReference type="Proteomes" id="UP001519654"/>
    </source>
</evidence>
<gene>
    <name evidence="1" type="ORF">KOI35_38550</name>
</gene>
<name>A0ABS5Z158_9ACTN</name>
<evidence type="ECO:0000313" key="1">
    <source>
        <dbReference type="EMBL" id="MBU2669430.1"/>
    </source>
</evidence>
<reference evidence="1 2" key="1">
    <citation type="submission" date="2021-06" db="EMBL/GenBank/DDBJ databases">
        <title>Actinoplanes lichenicola sp. nov., and Actinoplanes ovalisporus sp. nov., isolated from lichen in Thailand.</title>
        <authorList>
            <person name="Saeng-In P."/>
            <person name="Kanchanasin P."/>
            <person name="Yuki M."/>
            <person name="Kudo T."/>
            <person name="Ohkuma M."/>
            <person name="Phongsopitanun W."/>
            <person name="Tanasupawat S."/>
        </authorList>
    </citation>
    <scope>NUCLEOTIDE SEQUENCE [LARGE SCALE GENOMIC DNA]</scope>
    <source>
        <strain evidence="1 2">NBRC 110975</strain>
    </source>
</reference>
<dbReference type="InterPro" id="IPR045428">
    <property type="entry name" value="EACC1"/>
</dbReference>
<dbReference type="Pfam" id="PF19953">
    <property type="entry name" value="EACC1"/>
    <property type="match status" value="1"/>
</dbReference>
<dbReference type="Proteomes" id="UP001519654">
    <property type="component" value="Unassembled WGS sequence"/>
</dbReference>
<dbReference type="RefSeq" id="WP_215794017.1">
    <property type="nucleotide sequence ID" value="NZ_JAHKKG010000014.1"/>
</dbReference>
<keyword evidence="2" id="KW-1185">Reference proteome</keyword>